<dbReference type="EMBL" id="JAAVUN010000004">
    <property type="protein sequence ID" value="NKE09038.1"/>
    <property type="molecule type" value="Genomic_DNA"/>
</dbReference>
<keyword evidence="3" id="KW-1185">Reference proteome</keyword>
<evidence type="ECO:0000313" key="3">
    <source>
        <dbReference type="Proteomes" id="UP000521379"/>
    </source>
</evidence>
<evidence type="ECO:0000256" key="1">
    <source>
        <dbReference type="SAM" id="MobiDB-lite"/>
    </source>
</evidence>
<reference evidence="2 3" key="1">
    <citation type="submission" date="2020-02" db="EMBL/GenBank/DDBJ databases">
        <authorList>
            <person name="Sun Q."/>
        </authorList>
    </citation>
    <scope>NUCLEOTIDE SEQUENCE [LARGE SCALE GENOMIC DNA]</scope>
    <source>
        <strain evidence="2 3">YIM 13062</strain>
    </source>
</reference>
<sequence length="382" mass="41262">MPTSPSGLPLFVDRHGPLIAVMVDRGLRPDQIRRRFHLLHPTESPALLNQMLIRMAPPFSLEDATAAATHYTDAQIRVGVELVVFKTSDLEFDANAACLLDEATFLAVEQLTSTYDPSGESTRLMMGAIGAVRQAISSGRKFKLPPSTYEQMRQQLGARAGLNDTPPWPVPWTEVAYRAGNGLWNCAIRSMGLETTSGSRAKLPCGQPAAETADAAAEVRELHDPGIGLIAPHVPADQIPESVWDNLRDMLAEDLASLPWKGQLVLKYVAEGTGNTPSAWAGSGPDGVTCAMSTTVSVPVSHWPLDVAYFEEGHWEEPSTWDRPWTAGPLDPVTAAERMVDGLRFGRLCLDPYSFRWGTTEVADPQGTSSASAGTVIPLHGA</sequence>
<organism evidence="2 3">
    <name type="scientific">Kocuria subflava</name>
    <dbReference type="NCBI Taxonomy" id="1736139"/>
    <lineage>
        <taxon>Bacteria</taxon>
        <taxon>Bacillati</taxon>
        <taxon>Actinomycetota</taxon>
        <taxon>Actinomycetes</taxon>
        <taxon>Micrococcales</taxon>
        <taxon>Micrococcaceae</taxon>
        <taxon>Kocuria</taxon>
    </lineage>
</organism>
<name>A0A846TIQ4_9MICC</name>
<dbReference type="RefSeq" id="WP_119932343.1">
    <property type="nucleotide sequence ID" value="NZ_JAAVUN010000004.1"/>
</dbReference>
<comment type="caution">
    <text evidence="2">The sequence shown here is derived from an EMBL/GenBank/DDBJ whole genome shotgun (WGS) entry which is preliminary data.</text>
</comment>
<accession>A0A846TIQ4</accession>
<feature type="region of interest" description="Disordered" evidence="1">
    <location>
        <begin position="361"/>
        <end position="382"/>
    </location>
</feature>
<proteinExistence type="predicted"/>
<gene>
    <name evidence="2" type="ORF">GTW58_03580</name>
</gene>
<dbReference type="AlphaFoldDB" id="A0A846TIQ4"/>
<dbReference type="Proteomes" id="UP000521379">
    <property type="component" value="Unassembled WGS sequence"/>
</dbReference>
<evidence type="ECO:0000313" key="2">
    <source>
        <dbReference type="EMBL" id="NKE09038.1"/>
    </source>
</evidence>
<protein>
    <submittedName>
        <fullName evidence="2">Uncharacterized protein</fullName>
    </submittedName>
</protein>